<dbReference type="EMBL" id="JACGWL010000015">
    <property type="protein sequence ID" value="KAK4386036.1"/>
    <property type="molecule type" value="Genomic_DNA"/>
</dbReference>
<evidence type="ECO:0000313" key="1">
    <source>
        <dbReference type="EMBL" id="KAK4386036.1"/>
    </source>
</evidence>
<sequence length="272" mass="31779">MIDQRYCNESQLFAVAGVMNIKAENNMLKRCYDQVSQWTSRLLPCDQTLSPDYAVLIEKMDVCKNCYILYWKDGIDLDYFRGYMLHLQQLSRLRGILPTRLVEAWRHFNRTHKHFALKPRNVRLGIDGFASHGQYGLTYLCWLVILTSYSVLPRICMKSEYIFLTMVIPGLSNPKHMIDMYVKLLIEELLQLCNKLILVAFNVMLPEHMWSLLTKVNLLFQVLCSATLDVAKGAELDDNVVVKKWNLVKIFLLAFFDLMKYLIIHLPYKVPS</sequence>
<dbReference type="Proteomes" id="UP001289374">
    <property type="component" value="Unassembled WGS sequence"/>
</dbReference>
<proteinExistence type="predicted"/>
<name>A0AAE1W3F8_9LAMI</name>
<accession>A0AAE1W3F8</accession>
<evidence type="ECO:0000313" key="2">
    <source>
        <dbReference type="Proteomes" id="UP001289374"/>
    </source>
</evidence>
<gene>
    <name evidence="1" type="ORF">Sango_2474200</name>
</gene>
<comment type="caution">
    <text evidence="1">The sequence shown here is derived from an EMBL/GenBank/DDBJ whole genome shotgun (WGS) entry which is preliminary data.</text>
</comment>
<reference evidence="1" key="2">
    <citation type="journal article" date="2024" name="Plant">
        <title>Genomic evolution and insights into agronomic trait innovations of Sesamum species.</title>
        <authorList>
            <person name="Miao H."/>
            <person name="Wang L."/>
            <person name="Qu L."/>
            <person name="Liu H."/>
            <person name="Sun Y."/>
            <person name="Le M."/>
            <person name="Wang Q."/>
            <person name="Wei S."/>
            <person name="Zheng Y."/>
            <person name="Lin W."/>
            <person name="Duan Y."/>
            <person name="Cao H."/>
            <person name="Xiong S."/>
            <person name="Wang X."/>
            <person name="Wei L."/>
            <person name="Li C."/>
            <person name="Ma Q."/>
            <person name="Ju M."/>
            <person name="Zhao R."/>
            <person name="Li G."/>
            <person name="Mu C."/>
            <person name="Tian Q."/>
            <person name="Mei H."/>
            <person name="Zhang T."/>
            <person name="Gao T."/>
            <person name="Zhang H."/>
        </authorList>
    </citation>
    <scope>NUCLEOTIDE SEQUENCE</scope>
    <source>
        <strain evidence="1">K16</strain>
    </source>
</reference>
<keyword evidence="2" id="KW-1185">Reference proteome</keyword>
<protein>
    <submittedName>
        <fullName evidence="1">Uncharacterized protein</fullName>
    </submittedName>
</protein>
<dbReference type="Pfam" id="PF02992">
    <property type="entry name" value="Transposase_21"/>
    <property type="match status" value="1"/>
</dbReference>
<organism evidence="1 2">
    <name type="scientific">Sesamum angolense</name>
    <dbReference type="NCBI Taxonomy" id="2727404"/>
    <lineage>
        <taxon>Eukaryota</taxon>
        <taxon>Viridiplantae</taxon>
        <taxon>Streptophyta</taxon>
        <taxon>Embryophyta</taxon>
        <taxon>Tracheophyta</taxon>
        <taxon>Spermatophyta</taxon>
        <taxon>Magnoliopsida</taxon>
        <taxon>eudicotyledons</taxon>
        <taxon>Gunneridae</taxon>
        <taxon>Pentapetalae</taxon>
        <taxon>asterids</taxon>
        <taxon>lamiids</taxon>
        <taxon>Lamiales</taxon>
        <taxon>Pedaliaceae</taxon>
        <taxon>Sesamum</taxon>
    </lineage>
</organism>
<reference evidence="1" key="1">
    <citation type="submission" date="2020-06" db="EMBL/GenBank/DDBJ databases">
        <authorList>
            <person name="Li T."/>
            <person name="Hu X."/>
            <person name="Zhang T."/>
            <person name="Song X."/>
            <person name="Zhang H."/>
            <person name="Dai N."/>
            <person name="Sheng W."/>
            <person name="Hou X."/>
            <person name="Wei L."/>
        </authorList>
    </citation>
    <scope>NUCLEOTIDE SEQUENCE</scope>
    <source>
        <strain evidence="1">K16</strain>
        <tissue evidence="1">Leaf</tissue>
    </source>
</reference>
<dbReference type="AlphaFoldDB" id="A0AAE1W3F8"/>
<dbReference type="InterPro" id="IPR004242">
    <property type="entry name" value="Transposase_21"/>
</dbReference>